<sequence>MNPATPVVVLQSGHHGALGIVRSLGRLGVPVYCVDTDWWEPASSSRYCRGRFLLKPDSDPAETLARLLEIAHQLGGRPILIPTTDEGAIWAAEHAAALESAYNFPRVDASLVRILCDKGRMQELARQSGVPTAQAMIPGSKTDVERFIETAVFPVMVKATDAGRMRRRAGGTKFVIHTPRELLDLYAKADDHQAPSLLIQEFIPGDDWMFDGYFDRGSQCLLGVTGKKIRRFPVDTGVTSLGVCLDNRAVQETTRKFMKSIGYQGILDIGYRYDRRDGQYKVLDVNPRIGCTFRLFTATNGMDAARALYLDMTGQPVAASSAAEGRKWLVEDFDLFSAIRSYRDGNLNVRDWARSFRGVEEAACFALDDPLPFLMMGVSDCCDFYGWLRSQRAIRHTPASQEIPPQLSPSPAPEE</sequence>
<dbReference type="Gene3D" id="3.30.1490.20">
    <property type="entry name" value="ATP-grasp fold, A domain"/>
    <property type="match status" value="1"/>
</dbReference>
<dbReference type="Gene3D" id="3.30.470.20">
    <property type="entry name" value="ATP-grasp fold, B domain"/>
    <property type="match status" value="1"/>
</dbReference>
<gene>
    <name evidence="3" type="ordered locus">Acid_4867</name>
</gene>
<dbReference type="EMBL" id="CP000473">
    <property type="protein sequence ID" value="ABJ85826.1"/>
    <property type="molecule type" value="Genomic_DNA"/>
</dbReference>
<dbReference type="InterPro" id="IPR013815">
    <property type="entry name" value="ATP_grasp_subdomain_1"/>
</dbReference>
<dbReference type="GO" id="GO:0046872">
    <property type="term" value="F:metal ion binding"/>
    <property type="evidence" value="ECO:0007669"/>
    <property type="project" value="InterPro"/>
</dbReference>
<evidence type="ECO:0000256" key="1">
    <source>
        <dbReference type="PROSITE-ProRule" id="PRU00409"/>
    </source>
</evidence>
<dbReference type="InterPro" id="IPR011761">
    <property type="entry name" value="ATP-grasp"/>
</dbReference>
<dbReference type="HOGENOM" id="CLU_041670_0_0_0"/>
<name>Q01WY9_SOLUE</name>
<keyword evidence="1" id="KW-0547">Nucleotide-binding</keyword>
<reference evidence="3" key="1">
    <citation type="submission" date="2006-10" db="EMBL/GenBank/DDBJ databases">
        <title>Complete sequence of Solibacter usitatus Ellin6076.</title>
        <authorList>
            <consortium name="US DOE Joint Genome Institute"/>
            <person name="Copeland A."/>
            <person name="Lucas S."/>
            <person name="Lapidus A."/>
            <person name="Barry K."/>
            <person name="Detter J.C."/>
            <person name="Glavina del Rio T."/>
            <person name="Hammon N."/>
            <person name="Israni S."/>
            <person name="Dalin E."/>
            <person name="Tice H."/>
            <person name="Pitluck S."/>
            <person name="Thompson L.S."/>
            <person name="Brettin T."/>
            <person name="Bruce D."/>
            <person name="Han C."/>
            <person name="Tapia R."/>
            <person name="Gilna P."/>
            <person name="Schmutz J."/>
            <person name="Larimer F."/>
            <person name="Land M."/>
            <person name="Hauser L."/>
            <person name="Kyrpides N."/>
            <person name="Mikhailova N."/>
            <person name="Janssen P.H."/>
            <person name="Kuske C.R."/>
            <person name="Richardson P."/>
        </authorList>
    </citation>
    <scope>NUCLEOTIDE SEQUENCE</scope>
    <source>
        <strain evidence="3">Ellin6076</strain>
    </source>
</reference>
<dbReference type="eggNOG" id="COG3919">
    <property type="taxonomic scope" value="Bacteria"/>
</dbReference>
<dbReference type="InParanoid" id="Q01WY9"/>
<proteinExistence type="predicted"/>
<dbReference type="AlphaFoldDB" id="Q01WY9"/>
<dbReference type="OrthoDB" id="5420347at2"/>
<evidence type="ECO:0000259" key="2">
    <source>
        <dbReference type="PROSITE" id="PS50975"/>
    </source>
</evidence>
<dbReference type="STRING" id="234267.Acid_4867"/>
<protein>
    <recommendedName>
        <fullName evidence="2">ATP-grasp domain-containing protein</fullName>
    </recommendedName>
</protein>
<dbReference type="SUPFAM" id="SSF56059">
    <property type="entry name" value="Glutathione synthetase ATP-binding domain-like"/>
    <property type="match status" value="1"/>
</dbReference>
<evidence type="ECO:0000313" key="3">
    <source>
        <dbReference type="EMBL" id="ABJ85826.1"/>
    </source>
</evidence>
<organism evidence="3">
    <name type="scientific">Solibacter usitatus (strain Ellin6076)</name>
    <dbReference type="NCBI Taxonomy" id="234267"/>
    <lineage>
        <taxon>Bacteria</taxon>
        <taxon>Pseudomonadati</taxon>
        <taxon>Acidobacteriota</taxon>
        <taxon>Terriglobia</taxon>
        <taxon>Bryobacterales</taxon>
        <taxon>Solibacteraceae</taxon>
        <taxon>Candidatus Solibacter</taxon>
    </lineage>
</organism>
<dbReference type="PROSITE" id="PS50975">
    <property type="entry name" value="ATP_GRASP"/>
    <property type="match status" value="1"/>
</dbReference>
<accession>Q01WY9</accession>
<dbReference type="KEGG" id="sus:Acid_4867"/>
<keyword evidence="1" id="KW-0067">ATP-binding</keyword>
<feature type="domain" description="ATP-grasp" evidence="2">
    <location>
        <begin position="122"/>
        <end position="313"/>
    </location>
</feature>
<dbReference type="GO" id="GO:0005524">
    <property type="term" value="F:ATP binding"/>
    <property type="evidence" value="ECO:0007669"/>
    <property type="project" value="UniProtKB-UniRule"/>
</dbReference>